<keyword evidence="2" id="KW-0732">Signal</keyword>
<protein>
    <submittedName>
        <fullName evidence="3">Uncharacterized protein</fullName>
    </submittedName>
</protein>
<evidence type="ECO:0000256" key="2">
    <source>
        <dbReference type="SAM" id="SignalP"/>
    </source>
</evidence>
<gene>
    <name evidence="3" type="ORF">DY252_20265</name>
</gene>
<proteinExistence type="predicted"/>
<evidence type="ECO:0000313" key="4">
    <source>
        <dbReference type="Proteomes" id="UP000256971"/>
    </source>
</evidence>
<evidence type="ECO:0000256" key="1">
    <source>
        <dbReference type="SAM" id="MobiDB-lite"/>
    </source>
</evidence>
<dbReference type="RefSeq" id="WP_082923457.1">
    <property type="nucleotide sequence ID" value="NZ_CP031555.1"/>
</dbReference>
<reference evidence="3 4" key="1">
    <citation type="submission" date="2018-08" db="EMBL/GenBank/DDBJ databases">
        <title>Complete genome sequence of type strain Thalassospira indica MCCC 1A01103T, isolated from isolated from deep seawater of the Indian Ocean.</title>
        <authorList>
            <person name="Liu Y."/>
        </authorList>
    </citation>
    <scope>NUCLEOTIDE SEQUENCE [LARGE SCALE GENOMIC DNA]</scope>
    <source>
        <strain evidence="3 4">PB8BT</strain>
    </source>
</reference>
<keyword evidence="4" id="KW-1185">Reference proteome</keyword>
<name>A0ABN5NJ16_9PROT</name>
<organism evidence="3 4">
    <name type="scientific">Thalassospira indica</name>
    <dbReference type="NCBI Taxonomy" id="1891279"/>
    <lineage>
        <taxon>Bacteria</taxon>
        <taxon>Pseudomonadati</taxon>
        <taxon>Pseudomonadota</taxon>
        <taxon>Alphaproteobacteria</taxon>
        <taxon>Rhodospirillales</taxon>
        <taxon>Thalassospiraceae</taxon>
        <taxon>Thalassospira</taxon>
    </lineage>
</organism>
<feature type="signal peptide" evidence="2">
    <location>
        <begin position="1"/>
        <end position="23"/>
    </location>
</feature>
<dbReference type="EMBL" id="CP031555">
    <property type="protein sequence ID" value="AXO16307.1"/>
    <property type="molecule type" value="Genomic_DNA"/>
</dbReference>
<feature type="region of interest" description="Disordered" evidence="1">
    <location>
        <begin position="171"/>
        <end position="194"/>
    </location>
</feature>
<dbReference type="Proteomes" id="UP000256971">
    <property type="component" value="Chromosome"/>
</dbReference>
<feature type="chain" id="PRO_5045083687" evidence="2">
    <location>
        <begin position="24"/>
        <end position="194"/>
    </location>
</feature>
<accession>A0ABN5NJ16</accession>
<sequence>MLLNKKILVASILYIFVAAGAFEADANDAPLWKEVGQWTVKVDPTLGNGCFLFALYEKGTVFRIGINSESDVGYLILGNPEWRSLERGKDYNIRIQFDDEVPWEAIATGIDLDAGTAFLYAEFSKTEFFQEFATKHVVEFHYSNKLIARLSLRDSYEALEELHRCQRAMWSSPMEDRPSDPFSSEPAASDPFAS</sequence>
<evidence type="ECO:0000313" key="3">
    <source>
        <dbReference type="EMBL" id="AXO16307.1"/>
    </source>
</evidence>